<accession>A0ACD5X664</accession>
<keyword evidence="2" id="KW-1185">Reference proteome</keyword>
<proteinExistence type="predicted"/>
<dbReference type="EnsemblPlants" id="AVESA.00010b.r2.4DG0760380.1">
    <property type="protein sequence ID" value="AVESA.00010b.r2.4DG0760380.1.CDS"/>
    <property type="gene ID" value="AVESA.00010b.r2.4DG0760380"/>
</dbReference>
<name>A0ACD5X664_AVESA</name>
<evidence type="ECO:0000313" key="1">
    <source>
        <dbReference type="EnsemblPlants" id="AVESA.00010b.r2.4DG0760380.1.CDS"/>
    </source>
</evidence>
<evidence type="ECO:0000313" key="2">
    <source>
        <dbReference type="Proteomes" id="UP001732700"/>
    </source>
</evidence>
<reference evidence="1" key="2">
    <citation type="submission" date="2025-09" db="UniProtKB">
        <authorList>
            <consortium name="EnsemblPlants"/>
        </authorList>
    </citation>
    <scope>IDENTIFICATION</scope>
</reference>
<reference evidence="1" key="1">
    <citation type="submission" date="2021-05" db="EMBL/GenBank/DDBJ databases">
        <authorList>
            <person name="Scholz U."/>
            <person name="Mascher M."/>
            <person name="Fiebig A."/>
        </authorList>
    </citation>
    <scope>NUCLEOTIDE SEQUENCE [LARGE SCALE GENOMIC DNA]</scope>
</reference>
<organism evidence="1 2">
    <name type="scientific">Avena sativa</name>
    <name type="common">Oat</name>
    <dbReference type="NCBI Taxonomy" id="4498"/>
    <lineage>
        <taxon>Eukaryota</taxon>
        <taxon>Viridiplantae</taxon>
        <taxon>Streptophyta</taxon>
        <taxon>Embryophyta</taxon>
        <taxon>Tracheophyta</taxon>
        <taxon>Spermatophyta</taxon>
        <taxon>Magnoliopsida</taxon>
        <taxon>Liliopsida</taxon>
        <taxon>Poales</taxon>
        <taxon>Poaceae</taxon>
        <taxon>BOP clade</taxon>
        <taxon>Pooideae</taxon>
        <taxon>Poodae</taxon>
        <taxon>Poeae</taxon>
        <taxon>Poeae Chloroplast Group 1 (Aveneae type)</taxon>
        <taxon>Aveninae</taxon>
        <taxon>Avena</taxon>
    </lineage>
</organism>
<dbReference type="Proteomes" id="UP001732700">
    <property type="component" value="Chromosome 4D"/>
</dbReference>
<sequence length="482" mass="53134">MCFFVFLIKNSGRVGLQTLVLSRIWSTWLSPTTPSFPQSRPTQRPSGHHGRAASPPVLPDELVEEILLRLPPDDPACLLRASVVCKTWGCAVSHPSFRRRIHDLHGTAPVLGFLHEWRDERIPNFVPTTASSFSLAAPDRRFWQALDFRHGRALFLFITKDWGNPEVLVWEPITGAQRRVSVPAAYECSYPNAAVFCCGADACDHRDCHGGPFRVVFVFTISSGSDEYDSDDDEHVLSACVYSSETGTWGELASTHVDHAMDFEHYSSVLVGRSLLYFMSACWLIVEYDWAGHSLRVFEGLEECGMGESCTLMLADDGGLGVNELTEGSNPHLKLWSRDASDSTDERWVLSRDINLEKLLSIGSLAKVAGLLVLGFAEGANVIFMNTAAGLFAIELQSERAKKLCDNHGPCRLIPVVSFYTPVPRNSHQDLPLLKAPEVAGCPEERGEEEKTVDRAQQLFDNGSSAIKEGTSSTPSSVSSMS</sequence>
<protein>
    <submittedName>
        <fullName evidence="1">Uncharacterized protein</fullName>
    </submittedName>
</protein>